<name>A0A484NN96_9ASTE</name>
<reference evidence="2 3" key="1">
    <citation type="submission" date="2018-04" db="EMBL/GenBank/DDBJ databases">
        <authorList>
            <person name="Vogel A."/>
        </authorList>
    </citation>
    <scope>NUCLEOTIDE SEQUENCE [LARGE SCALE GENOMIC DNA]</scope>
</reference>
<dbReference type="EMBL" id="OOIL02006756">
    <property type="protein sequence ID" value="VFR01315.1"/>
    <property type="molecule type" value="Genomic_DNA"/>
</dbReference>
<dbReference type="Proteomes" id="UP000595140">
    <property type="component" value="Unassembled WGS sequence"/>
</dbReference>
<feature type="signal peptide" evidence="1">
    <location>
        <begin position="1"/>
        <end position="19"/>
    </location>
</feature>
<gene>
    <name evidence="2" type="ORF">CCAM_LOCUS43090</name>
</gene>
<evidence type="ECO:0000256" key="1">
    <source>
        <dbReference type="SAM" id="SignalP"/>
    </source>
</evidence>
<keyword evidence="3" id="KW-1185">Reference proteome</keyword>
<evidence type="ECO:0000313" key="2">
    <source>
        <dbReference type="EMBL" id="VFR01315.1"/>
    </source>
</evidence>
<dbReference type="AlphaFoldDB" id="A0A484NN96"/>
<protein>
    <recommendedName>
        <fullName evidence="4">Secreted protein</fullName>
    </recommendedName>
</protein>
<proteinExistence type="predicted"/>
<sequence length="69" mass="8001">MLLRRCFFAFSMLWTGEEATRLIWRGELVDTGRECVIRKGPSSATFKTSSSGVRKYQQILDMQRKVNRG</sequence>
<evidence type="ECO:0008006" key="4">
    <source>
        <dbReference type="Google" id="ProtNLM"/>
    </source>
</evidence>
<keyword evidence="1" id="KW-0732">Signal</keyword>
<organism evidence="2 3">
    <name type="scientific">Cuscuta campestris</name>
    <dbReference type="NCBI Taxonomy" id="132261"/>
    <lineage>
        <taxon>Eukaryota</taxon>
        <taxon>Viridiplantae</taxon>
        <taxon>Streptophyta</taxon>
        <taxon>Embryophyta</taxon>
        <taxon>Tracheophyta</taxon>
        <taxon>Spermatophyta</taxon>
        <taxon>Magnoliopsida</taxon>
        <taxon>eudicotyledons</taxon>
        <taxon>Gunneridae</taxon>
        <taxon>Pentapetalae</taxon>
        <taxon>asterids</taxon>
        <taxon>lamiids</taxon>
        <taxon>Solanales</taxon>
        <taxon>Convolvulaceae</taxon>
        <taxon>Cuscuteae</taxon>
        <taxon>Cuscuta</taxon>
        <taxon>Cuscuta subgen. Grammica</taxon>
        <taxon>Cuscuta sect. Cleistogrammica</taxon>
    </lineage>
</organism>
<evidence type="ECO:0000313" key="3">
    <source>
        <dbReference type="Proteomes" id="UP000595140"/>
    </source>
</evidence>
<accession>A0A484NN96</accession>
<dbReference type="OrthoDB" id="1299218at2759"/>
<feature type="chain" id="PRO_5019734936" description="Secreted protein" evidence="1">
    <location>
        <begin position="20"/>
        <end position="69"/>
    </location>
</feature>